<proteinExistence type="predicted"/>
<keyword evidence="3" id="KW-1185">Reference proteome</keyword>
<reference evidence="3" key="2">
    <citation type="journal article" date="2018" name="Environ. Microbiol.">
        <title>Bloom of a denitrifying methanotroph, 'Candidatus Methylomirabilis limnetica', in a deep stratified lake.</title>
        <authorList>
            <person name="Graf J.S."/>
            <person name="Mayr M.J."/>
            <person name="Marchant H.K."/>
            <person name="Tienken D."/>
            <person name="Hach P.F."/>
            <person name="Brand A."/>
            <person name="Schubert C.J."/>
            <person name="Kuypers M.M."/>
            <person name="Milucka J."/>
        </authorList>
    </citation>
    <scope>NUCLEOTIDE SEQUENCE [LARGE SCALE GENOMIC DNA]</scope>
    <source>
        <strain evidence="3">Zug</strain>
    </source>
</reference>
<protein>
    <recommendedName>
        <fullName evidence="1">Restriction endonuclease type I HsdR N-terminal domain-containing protein</fullName>
    </recommendedName>
</protein>
<dbReference type="GO" id="GO:0009307">
    <property type="term" value="P:DNA restriction-modification system"/>
    <property type="evidence" value="ECO:0007669"/>
    <property type="project" value="UniProtKB-KW"/>
</dbReference>
<dbReference type="Pfam" id="PF04313">
    <property type="entry name" value="HSDR_N"/>
    <property type="match status" value="1"/>
</dbReference>
<reference evidence="2 3" key="1">
    <citation type="submission" date="2017-09" db="EMBL/GenBank/DDBJ databases">
        <title>Bloom of a denitrifying methanotroph, Candidatus Methylomirabilis limnetica, in a deep stratified lake.</title>
        <authorList>
            <person name="Graf J.S."/>
            <person name="Marchant H.K."/>
            <person name="Tienken D."/>
            <person name="Hach P.F."/>
            <person name="Brand A."/>
            <person name="Schubert C.J."/>
            <person name="Kuypers M.M."/>
            <person name="Milucka J."/>
        </authorList>
    </citation>
    <scope>NUCLEOTIDE SEQUENCE [LARGE SCALE GENOMIC DNA]</scope>
    <source>
        <strain evidence="2 3">Zug</strain>
    </source>
</reference>
<evidence type="ECO:0000259" key="1">
    <source>
        <dbReference type="Pfam" id="PF04313"/>
    </source>
</evidence>
<dbReference type="EMBL" id="NVQC01000020">
    <property type="protein sequence ID" value="PTL36042.1"/>
    <property type="molecule type" value="Genomic_DNA"/>
</dbReference>
<accession>A0A2T4TY47</accession>
<evidence type="ECO:0000313" key="3">
    <source>
        <dbReference type="Proteomes" id="UP000241436"/>
    </source>
</evidence>
<feature type="domain" description="Restriction endonuclease type I HsdR N-terminal" evidence="1">
    <location>
        <begin position="5"/>
        <end position="73"/>
    </location>
</feature>
<organism evidence="2 3">
    <name type="scientific">Candidatus Methylomirabilis limnetica</name>
    <dbReference type="NCBI Taxonomy" id="2033718"/>
    <lineage>
        <taxon>Bacteria</taxon>
        <taxon>Candidatus Methylomirabilota</taxon>
        <taxon>Candidatus Methylomirabilia</taxon>
        <taxon>Candidatus Methylomirabilales</taxon>
        <taxon>Candidatus Methylomirabilaceae</taxon>
        <taxon>Candidatus Methylomirabilis</taxon>
    </lineage>
</organism>
<dbReference type="Proteomes" id="UP000241436">
    <property type="component" value="Unassembled WGS sequence"/>
</dbReference>
<dbReference type="GO" id="GO:0005524">
    <property type="term" value="F:ATP binding"/>
    <property type="evidence" value="ECO:0007669"/>
    <property type="project" value="UniProtKB-KW"/>
</dbReference>
<comment type="caution">
    <text evidence="2">The sequence shown here is derived from an EMBL/GenBank/DDBJ whole genome shotgun (WGS) entry which is preliminary data.</text>
</comment>
<dbReference type="AlphaFoldDB" id="A0A2T4TY47"/>
<evidence type="ECO:0000313" key="2">
    <source>
        <dbReference type="EMBL" id="PTL36042.1"/>
    </source>
</evidence>
<dbReference type="GO" id="GO:0003677">
    <property type="term" value="F:DNA binding"/>
    <property type="evidence" value="ECO:0007669"/>
    <property type="project" value="UniProtKB-KW"/>
</dbReference>
<gene>
    <name evidence="2" type="ORF">CLG94_07020</name>
</gene>
<sequence length="76" mass="8261">MSGNFSESVVKQAALAWFESLGWRVTHGLEIAPGEAGAERNDYGQVVLAQRLRDALARLNPVLPAEALEDAVRKLT</sequence>
<dbReference type="InterPro" id="IPR007409">
    <property type="entry name" value="Restrct_endonuc_type1_HsdR_N"/>
</dbReference>
<dbReference type="GO" id="GO:0009035">
    <property type="term" value="F:type I site-specific deoxyribonuclease activity"/>
    <property type="evidence" value="ECO:0007669"/>
    <property type="project" value="UniProtKB-EC"/>
</dbReference>
<name>A0A2T4TY47_9BACT</name>
<dbReference type="RefSeq" id="WP_239993157.1">
    <property type="nucleotide sequence ID" value="NZ_NVQC01000020.1"/>
</dbReference>